<dbReference type="PANTHER" id="PTHR43798">
    <property type="entry name" value="MONOACYLGLYCEROL LIPASE"/>
    <property type="match status" value="1"/>
</dbReference>
<keyword evidence="4" id="KW-1185">Reference proteome</keyword>
<dbReference type="InterPro" id="IPR050266">
    <property type="entry name" value="AB_hydrolase_sf"/>
</dbReference>
<feature type="transmembrane region" description="Helical" evidence="1">
    <location>
        <begin position="6"/>
        <end position="26"/>
    </location>
</feature>
<comment type="caution">
    <text evidence="3">The sequence shown here is derived from an EMBL/GenBank/DDBJ whole genome shotgun (WGS) entry which is preliminary data.</text>
</comment>
<feature type="domain" description="AB hydrolase-1" evidence="2">
    <location>
        <begin position="66"/>
        <end position="168"/>
    </location>
</feature>
<protein>
    <recommendedName>
        <fullName evidence="2">AB hydrolase-1 domain-containing protein</fullName>
    </recommendedName>
</protein>
<keyword evidence="1" id="KW-1133">Transmembrane helix</keyword>
<evidence type="ECO:0000259" key="2">
    <source>
        <dbReference type="Pfam" id="PF00561"/>
    </source>
</evidence>
<gene>
    <name evidence="3" type="ORF">KSX_89190</name>
</gene>
<organism evidence="3 4">
    <name type="scientific">Ktedonospora formicarum</name>
    <dbReference type="NCBI Taxonomy" id="2778364"/>
    <lineage>
        <taxon>Bacteria</taxon>
        <taxon>Bacillati</taxon>
        <taxon>Chloroflexota</taxon>
        <taxon>Ktedonobacteria</taxon>
        <taxon>Ktedonobacterales</taxon>
        <taxon>Ktedonobacteraceae</taxon>
        <taxon>Ktedonospora</taxon>
    </lineage>
</organism>
<keyword evidence="1" id="KW-0812">Transmembrane</keyword>
<dbReference type="InterPro" id="IPR029058">
    <property type="entry name" value="AB_hydrolase_fold"/>
</dbReference>
<sequence length="193" mass="20607">MKTIILVGVSILVGAPTLFLLGLLLWDGGFEVGPHQALLPGVQLNLRTVTTVRGPVQYDLYGTQGPVVLSLHAGLGGADQGRLFASFLQEKEFRILSPSRPGYLGTPLSSGKTLEEQADLFAALLDTLKIKKVGILSASAAGPVAYAFAERYPQRVWGLVAIDNVSRPKPGGTLVAQDSGQLFSIPLDRNWQN</sequence>
<reference evidence="3" key="1">
    <citation type="submission" date="2020-10" db="EMBL/GenBank/DDBJ databases">
        <title>Taxonomic study of unclassified bacteria belonging to the class Ktedonobacteria.</title>
        <authorList>
            <person name="Yabe S."/>
            <person name="Wang C.M."/>
            <person name="Zheng Y."/>
            <person name="Sakai Y."/>
            <person name="Cavaletti L."/>
            <person name="Monciardini P."/>
            <person name="Donadio S."/>
        </authorList>
    </citation>
    <scope>NUCLEOTIDE SEQUENCE</scope>
    <source>
        <strain evidence="3">SOSP1-1</strain>
    </source>
</reference>
<accession>A0A8J3MYA0</accession>
<dbReference type="GO" id="GO:0016020">
    <property type="term" value="C:membrane"/>
    <property type="evidence" value="ECO:0007669"/>
    <property type="project" value="TreeGrafter"/>
</dbReference>
<name>A0A8J3MYA0_9CHLR</name>
<dbReference type="EMBL" id="BNJF01000009">
    <property type="protein sequence ID" value="GHO50756.1"/>
    <property type="molecule type" value="Genomic_DNA"/>
</dbReference>
<dbReference type="PANTHER" id="PTHR43798:SF33">
    <property type="entry name" value="HYDROLASE, PUTATIVE (AFU_ORTHOLOGUE AFUA_2G14860)-RELATED"/>
    <property type="match status" value="1"/>
</dbReference>
<keyword evidence="1" id="KW-0472">Membrane</keyword>
<proteinExistence type="predicted"/>
<dbReference type="Proteomes" id="UP000612362">
    <property type="component" value="Unassembled WGS sequence"/>
</dbReference>
<dbReference type="Gene3D" id="3.40.50.1820">
    <property type="entry name" value="alpha/beta hydrolase"/>
    <property type="match status" value="1"/>
</dbReference>
<dbReference type="Pfam" id="PF00561">
    <property type="entry name" value="Abhydrolase_1"/>
    <property type="match status" value="1"/>
</dbReference>
<evidence type="ECO:0000313" key="3">
    <source>
        <dbReference type="EMBL" id="GHO50756.1"/>
    </source>
</evidence>
<dbReference type="InterPro" id="IPR000073">
    <property type="entry name" value="AB_hydrolase_1"/>
</dbReference>
<dbReference type="AlphaFoldDB" id="A0A8J3MYA0"/>
<evidence type="ECO:0000256" key="1">
    <source>
        <dbReference type="SAM" id="Phobius"/>
    </source>
</evidence>
<dbReference type="SUPFAM" id="SSF53474">
    <property type="entry name" value="alpha/beta-Hydrolases"/>
    <property type="match status" value="1"/>
</dbReference>
<evidence type="ECO:0000313" key="4">
    <source>
        <dbReference type="Proteomes" id="UP000612362"/>
    </source>
</evidence>